<feature type="compositionally biased region" description="Basic residues" evidence="1">
    <location>
        <begin position="401"/>
        <end position="426"/>
    </location>
</feature>
<feature type="compositionally biased region" description="Basic and acidic residues" evidence="1">
    <location>
        <begin position="226"/>
        <end position="236"/>
    </location>
</feature>
<organism evidence="2 3">
    <name type="scientific">Nephila pilipes</name>
    <name type="common">Giant wood spider</name>
    <name type="synonym">Nephila maculata</name>
    <dbReference type="NCBI Taxonomy" id="299642"/>
    <lineage>
        <taxon>Eukaryota</taxon>
        <taxon>Metazoa</taxon>
        <taxon>Ecdysozoa</taxon>
        <taxon>Arthropoda</taxon>
        <taxon>Chelicerata</taxon>
        <taxon>Arachnida</taxon>
        <taxon>Araneae</taxon>
        <taxon>Araneomorphae</taxon>
        <taxon>Entelegynae</taxon>
        <taxon>Araneoidea</taxon>
        <taxon>Nephilidae</taxon>
        <taxon>Nephila</taxon>
    </lineage>
</organism>
<feature type="region of interest" description="Disordered" evidence="1">
    <location>
        <begin position="1"/>
        <end position="20"/>
    </location>
</feature>
<protein>
    <submittedName>
        <fullName evidence="2">Uncharacterized protein</fullName>
    </submittedName>
</protein>
<dbReference type="EMBL" id="BMAW01111863">
    <property type="protein sequence ID" value="GFT50050.1"/>
    <property type="molecule type" value="Genomic_DNA"/>
</dbReference>
<evidence type="ECO:0000256" key="1">
    <source>
        <dbReference type="SAM" id="MobiDB-lite"/>
    </source>
</evidence>
<evidence type="ECO:0000313" key="2">
    <source>
        <dbReference type="EMBL" id="GFT50050.1"/>
    </source>
</evidence>
<reference evidence="2" key="1">
    <citation type="submission" date="2020-08" db="EMBL/GenBank/DDBJ databases">
        <title>Multicomponent nature underlies the extraordinary mechanical properties of spider dragline silk.</title>
        <authorList>
            <person name="Kono N."/>
            <person name="Nakamura H."/>
            <person name="Mori M."/>
            <person name="Yoshida Y."/>
            <person name="Ohtoshi R."/>
            <person name="Malay A.D."/>
            <person name="Moran D.A.P."/>
            <person name="Tomita M."/>
            <person name="Numata K."/>
            <person name="Arakawa K."/>
        </authorList>
    </citation>
    <scope>NUCLEOTIDE SEQUENCE</scope>
</reference>
<keyword evidence="3" id="KW-1185">Reference proteome</keyword>
<evidence type="ECO:0000313" key="3">
    <source>
        <dbReference type="Proteomes" id="UP000887013"/>
    </source>
</evidence>
<sequence>KGSDTPPKKRLPRKKRITDPKRITQVYPKRITQVYPKRKELLTSTSTVKKVPVVTSPSARLPKAIIGETLDIWQKLNVSKGSDASVPIYSDISAFRKAFCNRKIIKVSPECMKRLKESLLKNSPVADSQHVCVVVPPKSLRDLEILPTENELKRKESLTSASTMEKIPIVTSPSARLPKVIIGETLNSCQKLNVSKGSDTPAQVHSDLTAFEQALSNRNIVKTSHECKKSLKESHLKNPPVAVPPETVQILPTKDELKRKESLTSSLNDTNLEINKTYVISEQEMKKILQNDGRCGEEKEEIIKKMLAKFEEKEEKKTIKFLQKIASFLIAKRQSHLNAMEKNFIATVKNKTKVLEVIRQFHCVDQFDIGRLLDHFGIKVSNRNSSMCSKHRCGWNAVKRPSGKKTVQRKKRRKNSVASRKTRKPSQKFPPPLETVSANMDEWSDSDI</sequence>
<proteinExistence type="predicted"/>
<feature type="region of interest" description="Disordered" evidence="1">
    <location>
        <begin position="226"/>
        <end position="246"/>
    </location>
</feature>
<feature type="region of interest" description="Disordered" evidence="1">
    <location>
        <begin position="398"/>
        <end position="448"/>
    </location>
</feature>
<comment type="caution">
    <text evidence="2">The sequence shown here is derived from an EMBL/GenBank/DDBJ whole genome shotgun (WGS) entry which is preliminary data.</text>
</comment>
<dbReference type="AlphaFoldDB" id="A0A8X6P5Y9"/>
<dbReference type="Proteomes" id="UP000887013">
    <property type="component" value="Unassembled WGS sequence"/>
</dbReference>
<accession>A0A8X6P5Y9</accession>
<name>A0A8X6P5Y9_NEPPI</name>
<gene>
    <name evidence="2" type="ORF">NPIL_355831</name>
</gene>
<feature type="non-terminal residue" evidence="2">
    <location>
        <position position="1"/>
    </location>
</feature>
<dbReference type="OrthoDB" id="6449557at2759"/>